<name>A0ABN2GR66_9ACTN</name>
<feature type="region of interest" description="Disordered" evidence="1">
    <location>
        <begin position="34"/>
        <end position="64"/>
    </location>
</feature>
<accession>A0ABN2GR66</accession>
<gene>
    <name evidence="2" type="ORF">GCM10009733_085690</name>
</gene>
<dbReference type="EMBL" id="BAAAMU010000103">
    <property type="protein sequence ID" value="GAA1675496.1"/>
    <property type="molecule type" value="Genomic_DNA"/>
</dbReference>
<evidence type="ECO:0000313" key="3">
    <source>
        <dbReference type="Proteomes" id="UP001500064"/>
    </source>
</evidence>
<protein>
    <submittedName>
        <fullName evidence="2">Uncharacterized protein</fullName>
    </submittedName>
</protein>
<proteinExistence type="predicted"/>
<comment type="caution">
    <text evidence="2">The sequence shown here is derived from an EMBL/GenBank/DDBJ whole genome shotgun (WGS) entry which is preliminary data.</text>
</comment>
<evidence type="ECO:0000313" key="2">
    <source>
        <dbReference type="EMBL" id="GAA1675496.1"/>
    </source>
</evidence>
<organism evidence="2 3">
    <name type="scientific">Nonomuraea maheshkhaliensis</name>
    <dbReference type="NCBI Taxonomy" id="419590"/>
    <lineage>
        <taxon>Bacteria</taxon>
        <taxon>Bacillati</taxon>
        <taxon>Actinomycetota</taxon>
        <taxon>Actinomycetes</taxon>
        <taxon>Streptosporangiales</taxon>
        <taxon>Streptosporangiaceae</taxon>
        <taxon>Nonomuraea</taxon>
    </lineage>
</organism>
<feature type="compositionally biased region" description="Basic and acidic residues" evidence="1">
    <location>
        <begin position="53"/>
        <end position="64"/>
    </location>
</feature>
<keyword evidence="3" id="KW-1185">Reference proteome</keyword>
<reference evidence="2 3" key="1">
    <citation type="journal article" date="2019" name="Int. J. Syst. Evol. Microbiol.">
        <title>The Global Catalogue of Microorganisms (GCM) 10K type strain sequencing project: providing services to taxonomists for standard genome sequencing and annotation.</title>
        <authorList>
            <consortium name="The Broad Institute Genomics Platform"/>
            <consortium name="The Broad Institute Genome Sequencing Center for Infectious Disease"/>
            <person name="Wu L."/>
            <person name="Ma J."/>
        </authorList>
    </citation>
    <scope>NUCLEOTIDE SEQUENCE [LARGE SCALE GENOMIC DNA]</scope>
    <source>
        <strain evidence="2 3">JCM 13929</strain>
    </source>
</reference>
<sequence length="109" mass="12005">MEQLAVLTVVGVLAGTLSATTDVFGVVRDVLGSRKGSADPAVTATAPVNDQASESRHTDEVSEREWADTARRVCTNTYPEDFDAWRKCHNEILSRRFSPKVTLRIVDNE</sequence>
<evidence type="ECO:0000256" key="1">
    <source>
        <dbReference type="SAM" id="MobiDB-lite"/>
    </source>
</evidence>
<dbReference type="Proteomes" id="UP001500064">
    <property type="component" value="Unassembled WGS sequence"/>
</dbReference>